<name>A0ABS4GM96_9BACL</name>
<comment type="caution">
    <text evidence="2">The sequence shown here is derived from an EMBL/GenBank/DDBJ whole genome shotgun (WGS) entry which is preliminary data.</text>
</comment>
<dbReference type="PANTHER" id="PTHR48207">
    <property type="entry name" value="SUCCINATE--HYDROXYMETHYLGLUTARATE COA-TRANSFERASE"/>
    <property type="match status" value="1"/>
</dbReference>
<dbReference type="Gene3D" id="3.30.1540.10">
    <property type="entry name" value="formyl-coa transferase, domain 3"/>
    <property type="match status" value="1"/>
</dbReference>
<dbReference type="SUPFAM" id="SSF89796">
    <property type="entry name" value="CoA-transferase family III (CaiB/BaiF)"/>
    <property type="match status" value="1"/>
</dbReference>
<reference evidence="2 3" key="1">
    <citation type="submission" date="2021-03" db="EMBL/GenBank/DDBJ databases">
        <title>Genomic Encyclopedia of Type Strains, Phase IV (KMG-IV): sequencing the most valuable type-strain genomes for metagenomic binning, comparative biology and taxonomic classification.</title>
        <authorList>
            <person name="Goeker M."/>
        </authorList>
    </citation>
    <scope>NUCLEOTIDE SEQUENCE [LARGE SCALE GENOMIC DNA]</scope>
    <source>
        <strain evidence="2 3">DSM 24738</strain>
    </source>
</reference>
<dbReference type="Pfam" id="PF02515">
    <property type="entry name" value="CoA_transf_3"/>
    <property type="match status" value="1"/>
</dbReference>
<dbReference type="InterPro" id="IPR050483">
    <property type="entry name" value="CoA-transferase_III_domain"/>
</dbReference>
<protein>
    <submittedName>
        <fullName evidence="2">Formyl-CoA transferase</fullName>
        <ecNumber evidence="2">2.8.3.16</ecNumber>
    </submittedName>
</protein>
<dbReference type="PANTHER" id="PTHR48207:SF4">
    <property type="entry name" value="BLL6097 PROTEIN"/>
    <property type="match status" value="1"/>
</dbReference>
<dbReference type="InterPro" id="IPR003673">
    <property type="entry name" value="CoA-Trfase_fam_III"/>
</dbReference>
<evidence type="ECO:0000313" key="2">
    <source>
        <dbReference type="EMBL" id="MBP1931397.1"/>
    </source>
</evidence>
<proteinExistence type="predicted"/>
<accession>A0ABS4GM96</accession>
<dbReference type="Proteomes" id="UP001519343">
    <property type="component" value="Unassembled WGS sequence"/>
</dbReference>
<dbReference type="EC" id="2.8.3.16" evidence="2"/>
<evidence type="ECO:0000313" key="3">
    <source>
        <dbReference type="Proteomes" id="UP001519343"/>
    </source>
</evidence>
<dbReference type="RefSeq" id="WP_209809462.1">
    <property type="nucleotide sequence ID" value="NZ_JAGGKT010000002.1"/>
</dbReference>
<dbReference type="InterPro" id="IPR023606">
    <property type="entry name" value="CoA-Trfase_III_dom_1_sf"/>
</dbReference>
<dbReference type="EMBL" id="JAGGKT010000002">
    <property type="protein sequence ID" value="MBP1931397.1"/>
    <property type="molecule type" value="Genomic_DNA"/>
</dbReference>
<organism evidence="2 3">
    <name type="scientific">Ammoniphilus resinae</name>
    <dbReference type="NCBI Taxonomy" id="861532"/>
    <lineage>
        <taxon>Bacteria</taxon>
        <taxon>Bacillati</taxon>
        <taxon>Bacillota</taxon>
        <taxon>Bacilli</taxon>
        <taxon>Bacillales</taxon>
        <taxon>Paenibacillaceae</taxon>
        <taxon>Aneurinibacillus group</taxon>
        <taxon>Ammoniphilus</taxon>
    </lineage>
</organism>
<gene>
    <name evidence="2" type="ORF">J2Z37_001394</name>
</gene>
<keyword evidence="3" id="KW-1185">Reference proteome</keyword>
<dbReference type="InterPro" id="IPR044855">
    <property type="entry name" value="CoA-Trfase_III_dom3_sf"/>
</dbReference>
<dbReference type="Gene3D" id="3.40.50.10540">
    <property type="entry name" value="Crotonobetainyl-coa:carnitine coa-transferase, domain 1"/>
    <property type="match status" value="1"/>
</dbReference>
<dbReference type="GO" id="GO:0033608">
    <property type="term" value="F:formyl-CoA transferase activity"/>
    <property type="evidence" value="ECO:0007669"/>
    <property type="project" value="UniProtKB-EC"/>
</dbReference>
<sequence>MIALKNIRVIDLTQVMAGPYCSMLLADMGADVIKVEPPGKGENTRQMGPPFVNGESGAFLSVNRNKRGMTINLKTEEGKKLFHKLATTADVVVENYRPGVVRRLGIDYETLSGINPRIVYCSISGFGQTGPYSNRGGYDLIAQGMTGIMSVTGERGGNPVKCGLPITDLGAGMFACYGILTALLAREHTGKGQYVDTSLFEAGIAMSVWESTEYWYSGQIPQPTGSGHRISTPYQAFKASDGYFTVGADAPHHWPKFCEIIRLPNLPYDERFIDGTVRLKNLSELILLVEEQTKNQTRSYWMEKFEDAGIPAGPIQTYAESLCDEHTLSRKMVTNLEHPIAGSIKALGIPVKLSETPGEIKSPAPLLGEHTEEILQEIGFENEEIKRMRQNGIA</sequence>
<keyword evidence="1 2" id="KW-0808">Transferase</keyword>
<evidence type="ECO:0000256" key="1">
    <source>
        <dbReference type="ARBA" id="ARBA00022679"/>
    </source>
</evidence>